<proteinExistence type="predicted"/>
<dbReference type="Proteomes" id="UP000035904">
    <property type="component" value="Unassembled WGS sequence"/>
</dbReference>
<comment type="caution">
    <text evidence="1">The sequence shown here is derived from an EMBL/GenBank/DDBJ whole genome shotgun (WGS) entry which is preliminary data.</text>
</comment>
<evidence type="ECO:0000313" key="2">
    <source>
        <dbReference type="Proteomes" id="UP000035904"/>
    </source>
</evidence>
<dbReference type="PATRIC" id="fig|1392.242.peg.5811"/>
<reference evidence="1 2" key="1">
    <citation type="submission" date="2015-05" db="EMBL/GenBank/DDBJ databases">
        <title>Whole genome sequence and identification of bacterial endophytes from Costus igneus.</title>
        <authorList>
            <person name="Lee Y.P."/>
            <person name="Gan H.M."/>
            <person name="Eng W."/>
            <person name="Wheatley M.S."/>
            <person name="Caraballo A."/>
            <person name="Polter S."/>
            <person name="Savka M.A."/>
            <person name="Hudson A.O."/>
        </authorList>
    </citation>
    <scope>NUCLEOTIDE SEQUENCE [LARGE SCALE GENOMIC DNA]</scope>
    <source>
        <strain evidence="1 2">RIT375</strain>
    </source>
</reference>
<dbReference type="AlphaFoldDB" id="A0A0J1HXN4"/>
<dbReference type="EMBL" id="LDPG01000007">
    <property type="protein sequence ID" value="KLV18451.1"/>
    <property type="molecule type" value="Genomic_DNA"/>
</dbReference>
<dbReference type="RefSeq" id="WP_016121756.1">
    <property type="nucleotide sequence ID" value="NZ_JBCNIA010000063.1"/>
</dbReference>
<gene>
    <name evidence="1" type="ORF">ABW01_13855</name>
</gene>
<evidence type="ECO:0008006" key="3">
    <source>
        <dbReference type="Google" id="ProtNLM"/>
    </source>
</evidence>
<sequence length="105" mass="11790">MKKELKNEIVNILKRKVNGCIKLGIHVPNRCNQRGYTKSDLVYCLMKGEIIKISSEAFKGKNVLTIKILGVDTDNNPLLVVLGKEGIHQFKCITITPPIKEKLMA</sequence>
<accession>A0A0J1HXN4</accession>
<protein>
    <recommendedName>
        <fullName evidence="3">DUF4258 domain-containing protein</fullName>
    </recommendedName>
</protein>
<organism evidence="1 2">
    <name type="scientific">Bacillus anthracis</name>
    <name type="common">anthrax bacterium</name>
    <dbReference type="NCBI Taxonomy" id="1392"/>
    <lineage>
        <taxon>Bacteria</taxon>
        <taxon>Bacillati</taxon>
        <taxon>Bacillota</taxon>
        <taxon>Bacilli</taxon>
        <taxon>Bacillales</taxon>
        <taxon>Bacillaceae</taxon>
        <taxon>Bacillus</taxon>
        <taxon>Bacillus cereus group</taxon>
    </lineage>
</organism>
<name>A0A0J1HXN4_BACAN</name>
<evidence type="ECO:0000313" key="1">
    <source>
        <dbReference type="EMBL" id="KLV18451.1"/>
    </source>
</evidence>